<feature type="region of interest" description="Disordered" evidence="1">
    <location>
        <begin position="70"/>
        <end position="92"/>
    </location>
</feature>
<comment type="caution">
    <text evidence="3">The sequence shown here is derived from an EMBL/GenBank/DDBJ whole genome shotgun (WGS) entry which is preliminary data.</text>
</comment>
<evidence type="ECO:0000256" key="2">
    <source>
        <dbReference type="SAM" id="Phobius"/>
    </source>
</evidence>
<organism evidence="3 4">
    <name type="scientific">Cuspidothrix issatschenkoi CHARLIE-1</name>
    <dbReference type="NCBI Taxonomy" id="2052836"/>
    <lineage>
        <taxon>Bacteria</taxon>
        <taxon>Bacillati</taxon>
        <taxon>Cyanobacteriota</taxon>
        <taxon>Cyanophyceae</taxon>
        <taxon>Nostocales</taxon>
        <taxon>Aphanizomenonaceae</taxon>
        <taxon>Cuspidothrix</taxon>
    </lineage>
</organism>
<proteinExistence type="predicted"/>
<dbReference type="RefSeq" id="WP_104388640.1">
    <property type="nucleotide sequence ID" value="NZ_PGEM01000113.1"/>
</dbReference>
<dbReference type="OrthoDB" id="466365at2"/>
<protein>
    <submittedName>
        <fullName evidence="3">Uncharacterized protein</fullName>
    </submittedName>
</protein>
<evidence type="ECO:0000256" key="1">
    <source>
        <dbReference type="SAM" id="MobiDB-lite"/>
    </source>
</evidence>
<feature type="transmembrane region" description="Helical" evidence="2">
    <location>
        <begin position="25"/>
        <end position="43"/>
    </location>
</feature>
<evidence type="ECO:0000313" key="4">
    <source>
        <dbReference type="Proteomes" id="UP000239589"/>
    </source>
</evidence>
<dbReference type="AlphaFoldDB" id="A0A2S6CS30"/>
<reference evidence="3 4" key="1">
    <citation type="submission" date="2018-02" db="EMBL/GenBank/DDBJ databases">
        <title>Discovery of a pederin family compound in a non-symbiotic bloom-forming cyanobacterium.</title>
        <authorList>
            <person name="Kust A."/>
            <person name="Mares J."/>
            <person name="Jokela J."/>
            <person name="Urajova P."/>
            <person name="Hajek J."/>
            <person name="Saurav K."/>
            <person name="Voracova K."/>
            <person name="Fewer D.P."/>
            <person name="Haapaniemi E."/>
            <person name="Permi P."/>
            <person name="Rehakova K."/>
            <person name="Sivonen K."/>
            <person name="Hrouzek P."/>
        </authorList>
    </citation>
    <scope>NUCLEOTIDE SEQUENCE [LARGE SCALE GENOMIC DNA]</scope>
    <source>
        <strain evidence="3 4">CHARLIE-1</strain>
    </source>
</reference>
<name>A0A2S6CS30_9CYAN</name>
<evidence type="ECO:0000313" key="3">
    <source>
        <dbReference type="EMBL" id="PPJ62509.1"/>
    </source>
</evidence>
<gene>
    <name evidence="3" type="ORF">CUN59_15255</name>
</gene>
<sequence>MKVWLVCFFVMFAGAELFKWLQGVSVPLPIYVLAGAFLAVASNHDKIFGSYLKNLPGMTLVELSEQVSKLESSPQSNPLSLPTSNIEKSSQD</sequence>
<dbReference type="EMBL" id="PGEM01000113">
    <property type="protein sequence ID" value="PPJ62509.1"/>
    <property type="molecule type" value="Genomic_DNA"/>
</dbReference>
<keyword evidence="4" id="KW-1185">Reference proteome</keyword>
<accession>A0A2S6CS30</accession>
<keyword evidence="2" id="KW-1133">Transmembrane helix</keyword>
<keyword evidence="2" id="KW-0812">Transmembrane</keyword>
<dbReference type="Proteomes" id="UP000239589">
    <property type="component" value="Unassembled WGS sequence"/>
</dbReference>
<keyword evidence="2" id="KW-0472">Membrane</keyword>